<dbReference type="InterPro" id="IPR023614">
    <property type="entry name" value="Porin_dom_sf"/>
</dbReference>
<accession>A0ABU5VWQ0</accession>
<proteinExistence type="predicted"/>
<sequence length="338" mass="37281">MKALTILATVALTSTSAFALDTVMAAKGRFDYIHTKTENKPGGETSSGVLTTSYLKLIIDSKVNESTTAKLTLDFKPNPTTDNGTSGLVDEAYLTKRFEALSVIVGKQAVMTGGRENDYSGRDVYMFSRFADSITKNLVGASAGYSMFGQNAYIQYLQQTDANQTPLTDKKVIGAAYYGEWMNKMIMPIVSYHKLGTDRPGAYNTQMVGSLRVNVDKFFVEADYLVLKQEKLTAAGDAKLNTIVAHARYLFDQGFQPFVKYINEDGKKGYGGIVAGSTDSERSAFEVGLEYYPTKDEDMRYHVVYDNSTSKKTSPGPTQKVEEQKIFAGIAFNYNLLK</sequence>
<dbReference type="Gene3D" id="2.40.160.10">
    <property type="entry name" value="Porin"/>
    <property type="match status" value="1"/>
</dbReference>
<feature type="signal peptide" evidence="1">
    <location>
        <begin position="1"/>
        <end position="19"/>
    </location>
</feature>
<name>A0ABU5VWQ0_9BACT</name>
<organism evidence="2 3">
    <name type="scientific">Bacteriovorax antarcticus</name>
    <dbReference type="NCBI Taxonomy" id="3088717"/>
    <lineage>
        <taxon>Bacteria</taxon>
        <taxon>Pseudomonadati</taxon>
        <taxon>Bdellovibrionota</taxon>
        <taxon>Bacteriovoracia</taxon>
        <taxon>Bacteriovoracales</taxon>
        <taxon>Bacteriovoracaceae</taxon>
        <taxon>Bacteriovorax</taxon>
    </lineage>
</organism>
<keyword evidence="3" id="KW-1185">Reference proteome</keyword>
<evidence type="ECO:0000313" key="2">
    <source>
        <dbReference type="EMBL" id="MEA9357017.1"/>
    </source>
</evidence>
<keyword evidence="1" id="KW-0732">Signal</keyword>
<comment type="caution">
    <text evidence="2">The sequence shown here is derived from an EMBL/GenBank/DDBJ whole genome shotgun (WGS) entry which is preliminary data.</text>
</comment>
<dbReference type="SUPFAM" id="SSF56935">
    <property type="entry name" value="Porins"/>
    <property type="match status" value="1"/>
</dbReference>
<protein>
    <recommendedName>
        <fullName evidence="4">Porin</fullName>
    </recommendedName>
</protein>
<feature type="chain" id="PRO_5046119131" description="Porin" evidence="1">
    <location>
        <begin position="20"/>
        <end position="338"/>
    </location>
</feature>
<reference evidence="2 3" key="1">
    <citation type="submission" date="2023-11" db="EMBL/GenBank/DDBJ databases">
        <title>A Novel Polar Bacteriovorax (B. antarcticus) Isolated from the Biocrust in Antarctica.</title>
        <authorList>
            <person name="Mun W."/>
            <person name="Choi S.Y."/>
            <person name="Mitchell R.J."/>
        </authorList>
    </citation>
    <scope>NUCLEOTIDE SEQUENCE [LARGE SCALE GENOMIC DNA]</scope>
    <source>
        <strain evidence="2 3">PP10</strain>
    </source>
</reference>
<evidence type="ECO:0000313" key="3">
    <source>
        <dbReference type="Proteomes" id="UP001302274"/>
    </source>
</evidence>
<dbReference type="RefSeq" id="WP_323576911.1">
    <property type="nucleotide sequence ID" value="NZ_JAYGJQ010000002.1"/>
</dbReference>
<dbReference type="Proteomes" id="UP001302274">
    <property type="component" value="Unassembled WGS sequence"/>
</dbReference>
<evidence type="ECO:0000256" key="1">
    <source>
        <dbReference type="SAM" id="SignalP"/>
    </source>
</evidence>
<gene>
    <name evidence="2" type="ORF">SHI21_12405</name>
</gene>
<evidence type="ECO:0008006" key="4">
    <source>
        <dbReference type="Google" id="ProtNLM"/>
    </source>
</evidence>
<dbReference type="EMBL" id="JAYGJQ010000002">
    <property type="protein sequence ID" value="MEA9357017.1"/>
    <property type="molecule type" value="Genomic_DNA"/>
</dbReference>